<evidence type="ECO:0000256" key="1">
    <source>
        <dbReference type="SAM" id="Coils"/>
    </source>
</evidence>
<feature type="coiled-coil region" evidence="1">
    <location>
        <begin position="143"/>
        <end position="170"/>
    </location>
</feature>
<proteinExistence type="predicted"/>
<gene>
    <name evidence="2" type="ORF">BSTOLATCC_MIC57210</name>
</gene>
<reference evidence="2" key="1">
    <citation type="submission" date="2021-09" db="EMBL/GenBank/DDBJ databases">
        <authorList>
            <consortium name="AG Swart"/>
            <person name="Singh M."/>
            <person name="Singh A."/>
            <person name="Seah K."/>
            <person name="Emmerich C."/>
        </authorList>
    </citation>
    <scope>NUCLEOTIDE SEQUENCE</scope>
    <source>
        <strain evidence="2">ATCC30299</strain>
    </source>
</reference>
<sequence length="181" mass="21687">MRTYNDLLKNSTSFISQKAFEYSRQYDFSSNNWYFRTPPSSASLKRKKPCENAIKLIDCLHILMNYKNNDYDRFYKTYDLSVLWNLDHQWWNYAVRLTDKQLMKISEVIEELDSWSSGANCHLKDIYLWIKGTSIKLLAVRAKSSCEKIREEVEKKRESKKKELRCLQRELLDAIDFKSKI</sequence>
<dbReference type="Proteomes" id="UP001162131">
    <property type="component" value="Unassembled WGS sequence"/>
</dbReference>
<accession>A0AAU9KBF0</accession>
<organism evidence="2 3">
    <name type="scientific">Blepharisma stoltei</name>
    <dbReference type="NCBI Taxonomy" id="1481888"/>
    <lineage>
        <taxon>Eukaryota</taxon>
        <taxon>Sar</taxon>
        <taxon>Alveolata</taxon>
        <taxon>Ciliophora</taxon>
        <taxon>Postciliodesmatophora</taxon>
        <taxon>Heterotrichea</taxon>
        <taxon>Heterotrichida</taxon>
        <taxon>Blepharismidae</taxon>
        <taxon>Blepharisma</taxon>
    </lineage>
</organism>
<evidence type="ECO:0000313" key="2">
    <source>
        <dbReference type="EMBL" id="CAG9332925.1"/>
    </source>
</evidence>
<protein>
    <submittedName>
        <fullName evidence="2">Uncharacterized protein</fullName>
    </submittedName>
</protein>
<dbReference type="EMBL" id="CAJZBQ010000055">
    <property type="protein sequence ID" value="CAG9332925.1"/>
    <property type="molecule type" value="Genomic_DNA"/>
</dbReference>
<evidence type="ECO:0000313" key="3">
    <source>
        <dbReference type="Proteomes" id="UP001162131"/>
    </source>
</evidence>
<dbReference type="AlphaFoldDB" id="A0AAU9KBF0"/>
<keyword evidence="3" id="KW-1185">Reference proteome</keyword>
<comment type="caution">
    <text evidence="2">The sequence shown here is derived from an EMBL/GenBank/DDBJ whole genome shotgun (WGS) entry which is preliminary data.</text>
</comment>
<keyword evidence="1" id="KW-0175">Coiled coil</keyword>
<name>A0AAU9KBF0_9CILI</name>